<sequence length="172" mass="19535">MTKGLFLSFAILGGLSISTIILSLLIRTRYSKDPDTPTELIPKIIKLMDLQPSDKFIDLGAGDFRMVNTAAKYCQSYGVELSPVHLVTAQLLRLLNRRRSHILTENLLKTDLTKYNKIYLNLDSKIIRALATKLPTKAGVIIYSLNDKLENIEATKVHELNNSYTLFEYQFK</sequence>
<proteinExistence type="predicted"/>
<dbReference type="PANTHER" id="PTHR13610">
    <property type="entry name" value="METHYLTRANSFERASE DOMAIN-CONTAINING PROTEIN"/>
    <property type="match status" value="1"/>
</dbReference>
<evidence type="ECO:0000313" key="7">
    <source>
        <dbReference type="Proteomes" id="UP000741282"/>
    </source>
</evidence>
<gene>
    <name evidence="6" type="ORF">KC685_02645</name>
</gene>
<dbReference type="SUPFAM" id="SSF53335">
    <property type="entry name" value="S-adenosyl-L-methionine-dependent methyltransferases"/>
    <property type="match status" value="1"/>
</dbReference>
<reference evidence="6" key="2">
    <citation type="journal article" date="2021" name="Microbiome">
        <title>Successional dynamics and alternative stable states in a saline activated sludge microbial community over 9 years.</title>
        <authorList>
            <person name="Wang Y."/>
            <person name="Ye J."/>
            <person name="Ju F."/>
            <person name="Liu L."/>
            <person name="Boyd J.A."/>
            <person name="Deng Y."/>
            <person name="Parks D.H."/>
            <person name="Jiang X."/>
            <person name="Yin X."/>
            <person name="Woodcroft B.J."/>
            <person name="Tyson G.W."/>
            <person name="Hugenholtz P."/>
            <person name="Polz M.F."/>
            <person name="Zhang T."/>
        </authorList>
    </citation>
    <scope>NUCLEOTIDE SEQUENCE</scope>
    <source>
        <strain evidence="6">HKST-UBA17</strain>
    </source>
</reference>
<name>A0A955I2S5_9BACT</name>
<keyword evidence="3" id="KW-0949">S-adenosyl-L-methionine</keyword>
<reference evidence="6" key="1">
    <citation type="submission" date="2020-04" db="EMBL/GenBank/DDBJ databases">
        <authorList>
            <person name="Zhang T."/>
        </authorList>
    </citation>
    <scope>NUCLEOTIDE SEQUENCE</scope>
    <source>
        <strain evidence="6">HKST-UBA17</strain>
    </source>
</reference>
<dbReference type="Pfam" id="PF08123">
    <property type="entry name" value="DOT1"/>
    <property type="match status" value="1"/>
</dbReference>
<keyword evidence="4" id="KW-0812">Transmembrane</keyword>
<feature type="domain" description="DOT1" evidence="5">
    <location>
        <begin position="38"/>
        <end position="114"/>
    </location>
</feature>
<accession>A0A955I2S5</accession>
<dbReference type="Gene3D" id="3.40.50.150">
    <property type="entry name" value="Vaccinia Virus protein VP39"/>
    <property type="match status" value="1"/>
</dbReference>
<feature type="transmembrane region" description="Helical" evidence="4">
    <location>
        <begin position="6"/>
        <end position="26"/>
    </location>
</feature>
<evidence type="ECO:0000313" key="6">
    <source>
        <dbReference type="EMBL" id="MCA9376794.1"/>
    </source>
</evidence>
<evidence type="ECO:0000256" key="3">
    <source>
        <dbReference type="ARBA" id="ARBA00022691"/>
    </source>
</evidence>
<dbReference type="PANTHER" id="PTHR13610:SF11">
    <property type="entry name" value="METHYLTRANSFERASE DOMAIN-CONTAINING PROTEIN"/>
    <property type="match status" value="1"/>
</dbReference>
<comment type="caution">
    <text evidence="6">The sequence shown here is derived from an EMBL/GenBank/DDBJ whole genome shotgun (WGS) entry which is preliminary data.</text>
</comment>
<keyword evidence="2" id="KW-0808">Transferase</keyword>
<dbReference type="InterPro" id="IPR029063">
    <property type="entry name" value="SAM-dependent_MTases_sf"/>
</dbReference>
<dbReference type="AlphaFoldDB" id="A0A955I2S5"/>
<organism evidence="6 7">
    <name type="scientific">Candidatus Dojkabacteria bacterium</name>
    <dbReference type="NCBI Taxonomy" id="2099670"/>
    <lineage>
        <taxon>Bacteria</taxon>
        <taxon>Candidatus Dojkabacteria</taxon>
    </lineage>
</organism>
<dbReference type="InterPro" id="IPR025789">
    <property type="entry name" value="DOT1_dom"/>
</dbReference>
<keyword evidence="4" id="KW-1133">Transmembrane helix</keyword>
<dbReference type="InterPro" id="IPR026170">
    <property type="entry name" value="FAM173A/B"/>
</dbReference>
<keyword evidence="4" id="KW-0472">Membrane</keyword>
<dbReference type="EMBL" id="JAGQLN010000007">
    <property type="protein sequence ID" value="MCA9376794.1"/>
    <property type="molecule type" value="Genomic_DNA"/>
</dbReference>
<protein>
    <recommendedName>
        <fullName evidence="5">DOT1 domain-containing protein</fullName>
    </recommendedName>
</protein>
<dbReference type="Proteomes" id="UP000741282">
    <property type="component" value="Unassembled WGS sequence"/>
</dbReference>
<evidence type="ECO:0000256" key="1">
    <source>
        <dbReference type="ARBA" id="ARBA00022603"/>
    </source>
</evidence>
<dbReference type="GO" id="GO:0032259">
    <property type="term" value="P:methylation"/>
    <property type="evidence" value="ECO:0007669"/>
    <property type="project" value="UniProtKB-KW"/>
</dbReference>
<keyword evidence="1" id="KW-0489">Methyltransferase</keyword>
<evidence type="ECO:0000256" key="4">
    <source>
        <dbReference type="SAM" id="Phobius"/>
    </source>
</evidence>
<evidence type="ECO:0000259" key="5">
    <source>
        <dbReference type="Pfam" id="PF08123"/>
    </source>
</evidence>
<evidence type="ECO:0000256" key="2">
    <source>
        <dbReference type="ARBA" id="ARBA00022679"/>
    </source>
</evidence>
<dbReference type="GO" id="GO:0031151">
    <property type="term" value="F:histone H3K79 methyltransferase activity"/>
    <property type="evidence" value="ECO:0007669"/>
    <property type="project" value="InterPro"/>
</dbReference>